<keyword evidence="2" id="KW-1133">Transmembrane helix</keyword>
<dbReference type="Proteomes" id="UP000298390">
    <property type="component" value="Unassembled WGS sequence"/>
</dbReference>
<dbReference type="EMBL" id="SEKV01000159">
    <property type="protein sequence ID" value="TFY62628.1"/>
    <property type="molecule type" value="Genomic_DNA"/>
</dbReference>
<feature type="transmembrane region" description="Helical" evidence="2">
    <location>
        <begin position="37"/>
        <end position="62"/>
    </location>
</feature>
<dbReference type="Gene3D" id="1.20.5.510">
    <property type="entry name" value="Single helix bin"/>
    <property type="match status" value="1"/>
</dbReference>
<reference evidence="3 4" key="1">
    <citation type="submission" date="2019-01" db="EMBL/GenBank/DDBJ databases">
        <title>Genome sequencing of the rare red list fungi Fomitopsis rosea.</title>
        <authorList>
            <person name="Buettner E."/>
            <person name="Kellner H."/>
        </authorList>
    </citation>
    <scope>NUCLEOTIDE SEQUENCE [LARGE SCALE GENOMIC DNA]</scope>
    <source>
        <strain evidence="3 4">DSM 105464</strain>
    </source>
</reference>
<feature type="region of interest" description="Disordered" evidence="1">
    <location>
        <begin position="207"/>
        <end position="226"/>
    </location>
</feature>
<keyword evidence="2" id="KW-0812">Transmembrane</keyword>
<keyword evidence="2" id="KW-0472">Membrane</keyword>
<comment type="caution">
    <text evidence="3">The sequence shown here is derived from an EMBL/GenBank/DDBJ whole genome shotgun (WGS) entry which is preliminary data.</text>
</comment>
<evidence type="ECO:0000313" key="3">
    <source>
        <dbReference type="EMBL" id="TFY62628.1"/>
    </source>
</evidence>
<proteinExistence type="predicted"/>
<feature type="region of interest" description="Disordered" evidence="1">
    <location>
        <begin position="255"/>
        <end position="294"/>
    </location>
</feature>
<gene>
    <name evidence="3" type="ORF">EVJ58_g3744</name>
</gene>
<accession>A0A4Y9YLF9</accession>
<name>A0A4Y9YLF9_9APHY</name>
<sequence length="308" mass="33121">MPPRTNTTSTAAAEHTTPTVEHLIPFNNGPDESHADVGAIVGGVIGGVVVFVLLVVLGWYFWRRRKQRAPWHYAMPGEFDAADGAYFFIESRHFVDRAQGGYIPDMKPYIITPYITPDAVSFSRPDRSLSPPSRALSPESDLNVTTLTYDAVPPEFAGQANDLDSWTEIAVYRAEERGRTPSLIANRVTSPTPSLVAQERVTSPTPFSAGSRIIVTSPTHGGAERPASRAGSLMAARAGLVSATAAIAEAAEGLKEKAKKKRKSKIQSVPRPLSFCIDRSKPGSSPLDQASPQFSAVPLSAMSATFTQ</sequence>
<protein>
    <submittedName>
        <fullName evidence="3">Uncharacterized protein</fullName>
    </submittedName>
</protein>
<organism evidence="3 4">
    <name type="scientific">Rhodofomes roseus</name>
    <dbReference type="NCBI Taxonomy" id="34475"/>
    <lineage>
        <taxon>Eukaryota</taxon>
        <taxon>Fungi</taxon>
        <taxon>Dikarya</taxon>
        <taxon>Basidiomycota</taxon>
        <taxon>Agaricomycotina</taxon>
        <taxon>Agaricomycetes</taxon>
        <taxon>Polyporales</taxon>
        <taxon>Rhodofomes</taxon>
    </lineage>
</organism>
<evidence type="ECO:0000313" key="4">
    <source>
        <dbReference type="Proteomes" id="UP000298390"/>
    </source>
</evidence>
<dbReference type="AlphaFoldDB" id="A0A4Y9YLF9"/>
<feature type="compositionally biased region" description="Polar residues" evidence="1">
    <location>
        <begin position="207"/>
        <end position="219"/>
    </location>
</feature>
<feature type="compositionally biased region" description="Polar residues" evidence="1">
    <location>
        <begin position="282"/>
        <end position="294"/>
    </location>
</feature>
<evidence type="ECO:0000256" key="1">
    <source>
        <dbReference type="SAM" id="MobiDB-lite"/>
    </source>
</evidence>
<evidence type="ECO:0000256" key="2">
    <source>
        <dbReference type="SAM" id="Phobius"/>
    </source>
</evidence>